<evidence type="ECO:0000256" key="4">
    <source>
        <dbReference type="ARBA" id="ARBA00022723"/>
    </source>
</evidence>
<dbReference type="PANTHER" id="PTHR11735:SF6">
    <property type="entry name" value="TRNA N6-ADENOSINE THREONYLCARBAMOYLTRANSFERASE, MITOCHONDRIAL"/>
    <property type="match status" value="1"/>
</dbReference>
<dbReference type="HAMAP" id="MF_01445">
    <property type="entry name" value="TsaD"/>
    <property type="match status" value="1"/>
</dbReference>
<dbReference type="FunFam" id="3.30.420.40:FF:000040">
    <property type="entry name" value="tRNA N6-adenosine threonylcarbamoyltransferase"/>
    <property type="match status" value="1"/>
</dbReference>
<keyword evidence="1 8" id="KW-0963">Cytoplasm</keyword>
<dbReference type="EMBL" id="MKVH01000002">
    <property type="protein sequence ID" value="OJX61269.1"/>
    <property type="molecule type" value="Genomic_DNA"/>
</dbReference>
<feature type="binding site" evidence="8">
    <location>
        <position position="168"/>
    </location>
    <ligand>
        <name>substrate</name>
    </ligand>
</feature>
<dbReference type="InterPro" id="IPR000905">
    <property type="entry name" value="Gcp-like_dom"/>
</dbReference>
<comment type="similarity">
    <text evidence="8">Belongs to the KAE1 / TsaD family.</text>
</comment>
<keyword evidence="6 8" id="KW-0012">Acyltransferase</keyword>
<dbReference type="InterPro" id="IPR017860">
    <property type="entry name" value="Peptidase_M22_CS"/>
</dbReference>
<accession>A0A1M3L708</accession>
<keyword evidence="3 8" id="KW-0819">tRNA processing</keyword>
<name>A0A1M3L708_9BACT</name>
<dbReference type="AlphaFoldDB" id="A0A1M3L708"/>
<dbReference type="NCBIfam" id="TIGR03723">
    <property type="entry name" value="T6A_TsaD_YgjD"/>
    <property type="match status" value="1"/>
</dbReference>
<evidence type="ECO:0000256" key="1">
    <source>
        <dbReference type="ARBA" id="ARBA00022490"/>
    </source>
</evidence>
<feature type="binding site" evidence="8">
    <location>
        <position position="302"/>
    </location>
    <ligand>
        <name>Fe cation</name>
        <dbReference type="ChEBI" id="CHEBI:24875"/>
    </ligand>
</feature>
<gene>
    <name evidence="8" type="primary">tsaD</name>
    <name evidence="10" type="ORF">BGO89_01435</name>
</gene>
<protein>
    <recommendedName>
        <fullName evidence="8">tRNA N6-adenosine threonylcarbamoyltransferase</fullName>
        <ecNumber evidence="8">2.3.1.234</ecNumber>
    </recommendedName>
    <alternativeName>
        <fullName evidence="8">N6-L-threonylcarbamoyladenine synthase</fullName>
        <shortName evidence="8">t(6)A synthase</shortName>
    </alternativeName>
    <alternativeName>
        <fullName evidence="8">t(6)A37 threonylcarbamoyladenosine biosynthesis protein TsaD</fullName>
    </alternativeName>
    <alternativeName>
        <fullName evidence="8">tRNA threonylcarbamoyladenosine biosynthesis protein TsaD</fullName>
    </alternativeName>
</protein>
<dbReference type="NCBIfam" id="TIGR00329">
    <property type="entry name" value="gcp_kae1"/>
    <property type="match status" value="1"/>
</dbReference>
<comment type="caution">
    <text evidence="10">The sequence shown here is derived from an EMBL/GenBank/DDBJ whole genome shotgun (WGS) entry which is preliminary data.</text>
</comment>
<comment type="function">
    <text evidence="8">Required for the formation of a threonylcarbamoyl group on adenosine at position 37 (t(6)A37) in tRNAs that read codons beginning with adenine. Is involved in the transfer of the threonylcarbamoyl moiety of threonylcarbamoyl-AMP (TC-AMP) to the N6 group of A37, together with TsaE and TsaB. TsaD likely plays a direct catalytic role in this reaction.</text>
</comment>
<reference evidence="10 11" key="1">
    <citation type="submission" date="2016-09" db="EMBL/GenBank/DDBJ databases">
        <title>Genome-resolved meta-omics ties microbial dynamics to process performance in biotechnology for thiocyanate degradation.</title>
        <authorList>
            <person name="Kantor R.S."/>
            <person name="Huddy R.J."/>
            <person name="Iyer R."/>
            <person name="Thomas B.C."/>
            <person name="Brown C.T."/>
            <person name="Anantharaman K."/>
            <person name="Tringe S."/>
            <person name="Hettich R.L."/>
            <person name="Harrison S.T."/>
            <person name="Banfield J.F."/>
        </authorList>
    </citation>
    <scope>NUCLEOTIDE SEQUENCE [LARGE SCALE GENOMIC DNA]</scope>
    <source>
        <strain evidence="10">59-99</strain>
    </source>
</reference>
<feature type="binding site" evidence="8">
    <location>
        <position position="116"/>
    </location>
    <ligand>
        <name>Fe cation</name>
        <dbReference type="ChEBI" id="CHEBI:24875"/>
    </ligand>
</feature>
<proteinExistence type="inferred from homology"/>
<feature type="binding site" evidence="8">
    <location>
        <position position="185"/>
    </location>
    <ligand>
        <name>substrate</name>
    </ligand>
</feature>
<evidence type="ECO:0000256" key="7">
    <source>
        <dbReference type="ARBA" id="ARBA00048117"/>
    </source>
</evidence>
<feature type="domain" description="Gcp-like" evidence="9">
    <location>
        <begin position="26"/>
        <end position="308"/>
    </location>
</feature>
<organism evidence="10 11">
    <name type="scientific">Candidatus Kapaibacterium thiocyanatum</name>
    <dbReference type="NCBI Taxonomy" id="1895771"/>
    <lineage>
        <taxon>Bacteria</taxon>
        <taxon>Pseudomonadati</taxon>
        <taxon>Candidatus Kapaibacteriota</taxon>
        <taxon>Candidatus Kapaibacteriia</taxon>
        <taxon>Candidatus Kapaibacteriales</taxon>
        <taxon>Candidatus Kapaibacteriaceae</taxon>
        <taxon>Candidatus Kapaibacterium</taxon>
    </lineage>
</organism>
<dbReference type="STRING" id="1895771.BGO89_01435"/>
<dbReference type="PRINTS" id="PR00789">
    <property type="entry name" value="OSIALOPTASE"/>
</dbReference>
<dbReference type="GO" id="GO:0061711">
    <property type="term" value="F:tRNA N(6)-L-threonylcarbamoyladenine synthase activity"/>
    <property type="evidence" value="ECO:0007669"/>
    <property type="project" value="UniProtKB-EC"/>
</dbReference>
<keyword evidence="2 8" id="KW-0808">Transferase</keyword>
<feature type="binding site" evidence="8">
    <location>
        <position position="274"/>
    </location>
    <ligand>
        <name>substrate</name>
    </ligand>
</feature>
<dbReference type="GO" id="GO:0002949">
    <property type="term" value="P:tRNA threonylcarbamoyladenosine modification"/>
    <property type="evidence" value="ECO:0007669"/>
    <property type="project" value="UniProtKB-UniRule"/>
</dbReference>
<comment type="cofactor">
    <cofactor evidence="8">
        <name>Fe(2+)</name>
        <dbReference type="ChEBI" id="CHEBI:29033"/>
    </cofactor>
    <text evidence="8">Binds 1 Fe(2+) ion per subunit.</text>
</comment>
<sequence length="337" mass="35655">MTEPLILAIETSCDDTAAAIVQGTTVRSNIVSSQDIHNLHGGIVPELASREHVKAIAPIVQLALAEAAVSIDDVDAIAVTYGPGLPGSLVVGTHYAKGLSLRLGKPLYPVHHIEAHMYSGHLEDPTLGFPALCLVVSGGHTSIFLLASLTDYRVLGSTRDDAAGEAFDKIAKMLGLGYPGGPYIDRLAKDGDATAIAFPRGLYHEASYDFSFSGLKTAVRYYLQRTPEGERRSHADIAASAQQAIVDILVHKTMRAAVDHGVRAVVIAGGVSANSLLRTVMHDRCSAAGMHFVAPRPMYSVDNAAMIGFLAAQRLALGSAGEQTLDFGIEAHALRAR</sequence>
<evidence type="ECO:0000313" key="10">
    <source>
        <dbReference type="EMBL" id="OJX61269.1"/>
    </source>
</evidence>
<evidence type="ECO:0000313" key="11">
    <source>
        <dbReference type="Proteomes" id="UP000184233"/>
    </source>
</evidence>
<evidence type="ECO:0000256" key="6">
    <source>
        <dbReference type="ARBA" id="ARBA00023315"/>
    </source>
</evidence>
<evidence type="ECO:0000256" key="3">
    <source>
        <dbReference type="ARBA" id="ARBA00022694"/>
    </source>
</evidence>
<dbReference type="PROSITE" id="PS01016">
    <property type="entry name" value="GLYCOPROTEASE"/>
    <property type="match status" value="1"/>
</dbReference>
<evidence type="ECO:0000256" key="2">
    <source>
        <dbReference type="ARBA" id="ARBA00022679"/>
    </source>
</evidence>
<evidence type="ECO:0000259" key="9">
    <source>
        <dbReference type="Pfam" id="PF00814"/>
    </source>
</evidence>
<dbReference type="GO" id="GO:0005506">
    <property type="term" value="F:iron ion binding"/>
    <property type="evidence" value="ECO:0007669"/>
    <property type="project" value="UniProtKB-UniRule"/>
</dbReference>
<dbReference type="EC" id="2.3.1.234" evidence="8"/>
<dbReference type="InterPro" id="IPR017861">
    <property type="entry name" value="KAE1/TsaD"/>
</dbReference>
<dbReference type="SUPFAM" id="SSF53067">
    <property type="entry name" value="Actin-like ATPase domain"/>
    <property type="match status" value="2"/>
</dbReference>
<evidence type="ECO:0000256" key="8">
    <source>
        <dbReference type="HAMAP-Rule" id="MF_01445"/>
    </source>
</evidence>
<dbReference type="Gene3D" id="3.30.420.40">
    <property type="match status" value="2"/>
</dbReference>
<evidence type="ECO:0000256" key="5">
    <source>
        <dbReference type="ARBA" id="ARBA00023004"/>
    </source>
</evidence>
<keyword evidence="4 8" id="KW-0479">Metal-binding</keyword>
<comment type="subcellular location">
    <subcellularLocation>
        <location evidence="8">Cytoplasm</location>
    </subcellularLocation>
</comment>
<dbReference type="InterPro" id="IPR022450">
    <property type="entry name" value="TsaD"/>
</dbReference>
<dbReference type="FunFam" id="3.30.420.40:FF:000012">
    <property type="entry name" value="tRNA N6-adenosine threonylcarbamoyltransferase"/>
    <property type="match status" value="1"/>
</dbReference>
<feature type="binding site" evidence="8">
    <location>
        <begin position="135"/>
        <end position="139"/>
    </location>
    <ligand>
        <name>substrate</name>
    </ligand>
</feature>
<keyword evidence="5 8" id="KW-0408">Iron</keyword>
<comment type="catalytic activity">
    <reaction evidence="7 8">
        <text>L-threonylcarbamoyladenylate + adenosine(37) in tRNA = N(6)-L-threonylcarbamoyladenosine(37) in tRNA + AMP + H(+)</text>
        <dbReference type="Rhea" id="RHEA:37059"/>
        <dbReference type="Rhea" id="RHEA-COMP:10162"/>
        <dbReference type="Rhea" id="RHEA-COMP:10163"/>
        <dbReference type="ChEBI" id="CHEBI:15378"/>
        <dbReference type="ChEBI" id="CHEBI:73682"/>
        <dbReference type="ChEBI" id="CHEBI:74411"/>
        <dbReference type="ChEBI" id="CHEBI:74418"/>
        <dbReference type="ChEBI" id="CHEBI:456215"/>
        <dbReference type="EC" id="2.3.1.234"/>
    </reaction>
</comment>
<dbReference type="Proteomes" id="UP000184233">
    <property type="component" value="Unassembled WGS sequence"/>
</dbReference>
<dbReference type="PANTHER" id="PTHR11735">
    <property type="entry name" value="TRNA N6-ADENOSINE THREONYLCARBAMOYLTRANSFERASE"/>
    <property type="match status" value="1"/>
</dbReference>
<dbReference type="InterPro" id="IPR043129">
    <property type="entry name" value="ATPase_NBD"/>
</dbReference>
<feature type="binding site" evidence="8">
    <location>
        <position position="112"/>
    </location>
    <ligand>
        <name>Fe cation</name>
        <dbReference type="ChEBI" id="CHEBI:24875"/>
    </ligand>
</feature>
<dbReference type="Pfam" id="PF00814">
    <property type="entry name" value="TsaD"/>
    <property type="match status" value="1"/>
</dbReference>
<dbReference type="CDD" id="cd24133">
    <property type="entry name" value="ASKHA_NBD_TsaD_bac"/>
    <property type="match status" value="1"/>
</dbReference>
<dbReference type="GO" id="GO:0005737">
    <property type="term" value="C:cytoplasm"/>
    <property type="evidence" value="ECO:0007669"/>
    <property type="project" value="UniProtKB-SubCell"/>
</dbReference>
<feature type="binding site" evidence="8">
    <location>
        <position position="181"/>
    </location>
    <ligand>
        <name>substrate</name>
    </ligand>
</feature>